<dbReference type="AlphaFoldDB" id="A0A1X7AMG4"/>
<feature type="region of interest" description="Disordered" evidence="1">
    <location>
        <begin position="1"/>
        <end position="63"/>
    </location>
</feature>
<evidence type="ECO:0000256" key="1">
    <source>
        <dbReference type="SAM" id="MobiDB-lite"/>
    </source>
</evidence>
<keyword evidence="3" id="KW-1185">Reference proteome</keyword>
<dbReference type="RefSeq" id="WP_087111379.1">
    <property type="nucleotide sequence ID" value="NZ_CBCSCN010000007.1"/>
</dbReference>
<reference evidence="2 3" key="1">
    <citation type="submission" date="2017-03" db="EMBL/GenBank/DDBJ databases">
        <authorList>
            <person name="Afonso C.L."/>
            <person name="Miller P.J."/>
            <person name="Scott M.A."/>
            <person name="Spackman E."/>
            <person name="Goraichik I."/>
            <person name="Dimitrov K.M."/>
            <person name="Suarez D.L."/>
            <person name="Swayne D.E."/>
        </authorList>
    </citation>
    <scope>NUCLEOTIDE SEQUENCE [LARGE SCALE GENOMIC DNA]</scope>
    <source>
        <strain evidence="2">SB41UT1</strain>
    </source>
</reference>
<feature type="compositionally biased region" description="Basic and acidic residues" evidence="1">
    <location>
        <begin position="21"/>
        <end position="32"/>
    </location>
</feature>
<feature type="compositionally biased region" description="Low complexity" evidence="1">
    <location>
        <begin position="38"/>
        <end position="47"/>
    </location>
</feature>
<dbReference type="Proteomes" id="UP000196573">
    <property type="component" value="Unassembled WGS sequence"/>
</dbReference>
<organism evidence="2 3">
    <name type="scientific">Parendozoicomonas haliclonae</name>
    <dbReference type="NCBI Taxonomy" id="1960125"/>
    <lineage>
        <taxon>Bacteria</taxon>
        <taxon>Pseudomonadati</taxon>
        <taxon>Pseudomonadota</taxon>
        <taxon>Gammaproteobacteria</taxon>
        <taxon>Oceanospirillales</taxon>
        <taxon>Endozoicomonadaceae</taxon>
        <taxon>Parendozoicomonas</taxon>
    </lineage>
</organism>
<accession>A0A1X7AMG4</accession>
<feature type="region of interest" description="Disordered" evidence="1">
    <location>
        <begin position="277"/>
        <end position="296"/>
    </location>
</feature>
<evidence type="ECO:0000313" key="2">
    <source>
        <dbReference type="EMBL" id="SMA49095.1"/>
    </source>
</evidence>
<feature type="region of interest" description="Disordered" evidence="1">
    <location>
        <begin position="156"/>
        <end position="198"/>
    </location>
</feature>
<name>A0A1X7AMG4_9GAMM</name>
<proteinExistence type="predicted"/>
<sequence length="296" mass="34306">MDMIKGFFFGGSASTASTKGETSRSKQVRFEQWETESTDSSSSYLSDNESDDEATHPHKKGISSRLMSIIREETAMASKMDLHRLMNDFSSYIAEHPACDSSRQDSYYTFLKENRSKTQCKELLRLFTDANISEFYPKAKYPRDYQNALKMRTALKAGSKGQYPEPPKPTKKAVTPKALSRKERMQQLKAEHPGREKMERSINSAFDLHMDFMCQRSDPYASEKKQHKEYADSRTLEQCQHALAFLEEKRLKKEMSGEYSVFLPGMRELRKVLENREQELLQSDIPSTPVRKRKKF</sequence>
<dbReference type="EMBL" id="FWPT01000007">
    <property type="protein sequence ID" value="SMA49095.1"/>
    <property type="molecule type" value="Genomic_DNA"/>
</dbReference>
<evidence type="ECO:0000313" key="3">
    <source>
        <dbReference type="Proteomes" id="UP000196573"/>
    </source>
</evidence>
<feature type="compositionally biased region" description="Basic and acidic residues" evidence="1">
    <location>
        <begin position="180"/>
        <end position="198"/>
    </location>
</feature>
<gene>
    <name evidence="2" type="ORF">EHSB41UT_03045</name>
</gene>
<protein>
    <submittedName>
        <fullName evidence="2">Uncharacterized protein</fullName>
    </submittedName>
</protein>